<dbReference type="SUPFAM" id="SSF51182">
    <property type="entry name" value="RmlC-like cupins"/>
    <property type="match status" value="1"/>
</dbReference>
<sequence>MRNHDFSAGSLFAALPAALNDEVFEDLIRAPGCRIERIVSNGQATPEGEWYCQQQHEWVMLLQGAAELGFEDGRSLVMKPGDHVNLPKGLKHRVNSTKADGISIWLAVFYD</sequence>
<evidence type="ECO:0000313" key="2">
    <source>
        <dbReference type="EMBL" id="QSX36578.1"/>
    </source>
</evidence>
<dbReference type="InterPro" id="IPR014710">
    <property type="entry name" value="RmlC-like_jellyroll"/>
</dbReference>
<dbReference type="Proteomes" id="UP000663207">
    <property type="component" value="Chromosome"/>
</dbReference>
<gene>
    <name evidence="2" type="ORF">JYB85_15005</name>
</gene>
<organism evidence="2 3">
    <name type="scientific">Shewanella sedimentimangrovi</name>
    <dbReference type="NCBI Taxonomy" id="2814293"/>
    <lineage>
        <taxon>Bacteria</taxon>
        <taxon>Pseudomonadati</taxon>
        <taxon>Pseudomonadota</taxon>
        <taxon>Gammaproteobacteria</taxon>
        <taxon>Alteromonadales</taxon>
        <taxon>Shewanellaceae</taxon>
        <taxon>Shewanella</taxon>
    </lineage>
</organism>
<reference evidence="2 3" key="1">
    <citation type="submission" date="2021-03" db="EMBL/GenBank/DDBJ databases">
        <title>Novel species identification of genus Shewanella.</title>
        <authorList>
            <person name="Liu G."/>
            <person name="Zhang Q."/>
        </authorList>
    </citation>
    <scope>NUCLEOTIDE SEQUENCE [LARGE SCALE GENOMIC DNA]</scope>
    <source>
        <strain evidence="2 3">FJAT-52962</strain>
    </source>
</reference>
<keyword evidence="3" id="KW-1185">Reference proteome</keyword>
<dbReference type="Gene3D" id="2.60.120.10">
    <property type="entry name" value="Jelly Rolls"/>
    <property type="match status" value="1"/>
</dbReference>
<dbReference type="InterPro" id="IPR011051">
    <property type="entry name" value="RmlC_Cupin_sf"/>
</dbReference>
<protein>
    <submittedName>
        <fullName evidence="2">Cupin domain-containing protein</fullName>
    </submittedName>
</protein>
<dbReference type="Pfam" id="PF07883">
    <property type="entry name" value="Cupin_2"/>
    <property type="match status" value="1"/>
</dbReference>
<accession>A0ABX7R115</accession>
<dbReference type="EMBL" id="CP071502">
    <property type="protein sequence ID" value="QSX36578.1"/>
    <property type="molecule type" value="Genomic_DNA"/>
</dbReference>
<evidence type="ECO:0000313" key="3">
    <source>
        <dbReference type="Proteomes" id="UP000663207"/>
    </source>
</evidence>
<evidence type="ECO:0000259" key="1">
    <source>
        <dbReference type="Pfam" id="PF07883"/>
    </source>
</evidence>
<proteinExistence type="predicted"/>
<feature type="domain" description="Cupin type-2" evidence="1">
    <location>
        <begin position="47"/>
        <end position="108"/>
    </location>
</feature>
<dbReference type="InterPro" id="IPR013096">
    <property type="entry name" value="Cupin_2"/>
</dbReference>
<dbReference type="RefSeq" id="WP_207379935.1">
    <property type="nucleotide sequence ID" value="NZ_CP071502.1"/>
</dbReference>
<name>A0ABX7R115_9GAMM</name>
<dbReference type="CDD" id="cd06981">
    <property type="entry name" value="cupin_reut_a1446"/>
    <property type="match status" value="1"/>
</dbReference>